<dbReference type="PROSITE" id="PS50994">
    <property type="entry name" value="INTEGRASE"/>
    <property type="match status" value="1"/>
</dbReference>
<sequence length="838" mass="95554">MTQKLGLDFGFTMKACFVCGSMSHLIKDYTFHEDKMAKKSVLPNNVGKGTGHRKSRPVWNNVQRINHQNKFAPTTIFIRFRRIPVSATKPKAATSTSAAKLVNTAGPKQSVNISKSRSTFHKSHSPIRRSFYNATTHSRSNSTERVNTAGSKTVSAVKGNGVTVVKASVGCVWRPRVNEIDQISKDNRWIRTHVDYADLQGRLKSLKVGDLIGIKAYLADYQEINDGGFVAFGSSKGKITGKVIRCDNGIEFKNRDLDEFYGMKGIKREYSNARTPQQNRVAKRKNRTLIEAARTMLADSLLPIIFWDEVVNIACYVLNRALVTKPHNKTPYELLNGRSPRLDFMRPFGCLVTILNTLYLLGKFEGKSNEGFLVGYSVTSKTFRSIRKIKPTEILRKEFEQGCIDSFNKKGAAKAGSTNSFNTVTKPVNAASILGTFSADRPSFSHLDAFIPDDTLLHVDQDDSQIPDLEDTAKLRTTEADFNNMESFTVIEPKKVAKALDDEIWVEAMQDKNKKNKRGIVVRNKARLVAQGHRQEEVIDYDEVFALVARIEAIRIFLAFASFMRFIVYQIDVKSAFLYGIIEEEVYVSQPHGFIDPQFPNKVYKVEKTLYGLHQALRAWYETLSTFLLNNRYRKGIIDKTLFIKMDKDDIMLVQVYVDDIIFGSTKKSLCDEFEALMHERFQMSFIRELTFFLRLQVKQNDKGIFISQDKYVAEILKNFDFSFVRTTSTPIETKKPLVKDEEAADVNVHLYRSMIRSLMYLKASRPNIIFAVYACSRFQVTPKLLHLHAVKRIFRYLKDQPKLGLWYPRDSLFDLEAYSDSDYAGANLDRKSTTRGC</sequence>
<dbReference type="GO" id="GO:0046872">
    <property type="term" value="F:metal ion binding"/>
    <property type="evidence" value="ECO:0007669"/>
    <property type="project" value="UniProtKB-KW"/>
</dbReference>
<dbReference type="InterPro" id="IPR036397">
    <property type="entry name" value="RNaseH_sf"/>
</dbReference>
<comment type="caution">
    <text evidence="4">The sequence shown here is derived from an EMBL/GenBank/DDBJ whole genome shotgun (WGS) entry which is preliminary data.</text>
</comment>
<gene>
    <name evidence="4" type="ORF">Tci_018281</name>
</gene>
<dbReference type="EMBL" id="BKCJ010002107">
    <property type="protein sequence ID" value="GEU46303.1"/>
    <property type="molecule type" value="Genomic_DNA"/>
</dbReference>
<dbReference type="GO" id="GO:0016787">
    <property type="term" value="F:hydrolase activity"/>
    <property type="evidence" value="ECO:0007669"/>
    <property type="project" value="UniProtKB-KW"/>
</dbReference>
<protein>
    <submittedName>
        <fullName evidence="4">Retrovirus-related Pol polyprotein from transposon TNT 1-94</fullName>
    </submittedName>
</protein>
<feature type="domain" description="Integrase catalytic" evidence="3">
    <location>
        <begin position="162"/>
        <end position="339"/>
    </location>
</feature>
<dbReference type="Gene3D" id="3.30.420.10">
    <property type="entry name" value="Ribonuclease H-like superfamily/Ribonuclease H"/>
    <property type="match status" value="1"/>
</dbReference>
<dbReference type="InterPro" id="IPR001584">
    <property type="entry name" value="Integrase_cat-core"/>
</dbReference>
<evidence type="ECO:0000313" key="4">
    <source>
        <dbReference type="EMBL" id="GEU46303.1"/>
    </source>
</evidence>
<accession>A0A6L2KA16</accession>
<name>A0A6L2KA16_TANCI</name>
<organism evidence="4">
    <name type="scientific">Tanacetum cinerariifolium</name>
    <name type="common">Dalmatian daisy</name>
    <name type="synonym">Chrysanthemum cinerariifolium</name>
    <dbReference type="NCBI Taxonomy" id="118510"/>
    <lineage>
        <taxon>Eukaryota</taxon>
        <taxon>Viridiplantae</taxon>
        <taxon>Streptophyta</taxon>
        <taxon>Embryophyta</taxon>
        <taxon>Tracheophyta</taxon>
        <taxon>Spermatophyta</taxon>
        <taxon>Magnoliopsida</taxon>
        <taxon>eudicotyledons</taxon>
        <taxon>Gunneridae</taxon>
        <taxon>Pentapetalae</taxon>
        <taxon>asterids</taxon>
        <taxon>campanulids</taxon>
        <taxon>Asterales</taxon>
        <taxon>Asteraceae</taxon>
        <taxon>Asteroideae</taxon>
        <taxon>Anthemideae</taxon>
        <taxon>Anthemidinae</taxon>
        <taxon>Tanacetum</taxon>
    </lineage>
</organism>
<dbReference type="InterPro" id="IPR039537">
    <property type="entry name" value="Retrotran_Ty1/copia-like"/>
</dbReference>
<reference evidence="4" key="1">
    <citation type="journal article" date="2019" name="Sci. Rep.">
        <title>Draft genome of Tanacetum cinerariifolium, the natural source of mosquito coil.</title>
        <authorList>
            <person name="Yamashiro T."/>
            <person name="Shiraishi A."/>
            <person name="Satake H."/>
            <person name="Nakayama K."/>
        </authorList>
    </citation>
    <scope>NUCLEOTIDE SEQUENCE</scope>
</reference>
<evidence type="ECO:0000256" key="2">
    <source>
        <dbReference type="ARBA" id="ARBA00022801"/>
    </source>
</evidence>
<dbReference type="GO" id="GO:0015074">
    <property type="term" value="P:DNA integration"/>
    <property type="evidence" value="ECO:0007669"/>
    <property type="project" value="InterPro"/>
</dbReference>
<evidence type="ECO:0000259" key="3">
    <source>
        <dbReference type="PROSITE" id="PS50994"/>
    </source>
</evidence>
<evidence type="ECO:0000256" key="1">
    <source>
        <dbReference type="ARBA" id="ARBA00022723"/>
    </source>
</evidence>
<dbReference type="SUPFAM" id="SSF56672">
    <property type="entry name" value="DNA/RNA polymerases"/>
    <property type="match status" value="1"/>
</dbReference>
<keyword evidence="2" id="KW-0378">Hydrolase</keyword>
<dbReference type="InterPro" id="IPR013103">
    <property type="entry name" value="RVT_2"/>
</dbReference>
<dbReference type="PANTHER" id="PTHR42648:SF32">
    <property type="entry name" value="RIBONUCLEASE H-LIKE DOMAIN, GAG-PRE-INTEGRASE DOMAIN PROTEIN-RELATED"/>
    <property type="match status" value="1"/>
</dbReference>
<dbReference type="AlphaFoldDB" id="A0A6L2KA16"/>
<dbReference type="GO" id="GO:0003676">
    <property type="term" value="F:nucleic acid binding"/>
    <property type="evidence" value="ECO:0007669"/>
    <property type="project" value="InterPro"/>
</dbReference>
<dbReference type="SUPFAM" id="SSF53098">
    <property type="entry name" value="Ribonuclease H-like"/>
    <property type="match status" value="1"/>
</dbReference>
<dbReference type="Pfam" id="PF07727">
    <property type="entry name" value="RVT_2"/>
    <property type="match status" value="1"/>
</dbReference>
<proteinExistence type="predicted"/>
<dbReference type="InterPro" id="IPR043502">
    <property type="entry name" value="DNA/RNA_pol_sf"/>
</dbReference>
<keyword evidence="1" id="KW-0479">Metal-binding</keyword>
<dbReference type="PANTHER" id="PTHR42648">
    <property type="entry name" value="TRANSPOSASE, PUTATIVE-RELATED"/>
    <property type="match status" value="1"/>
</dbReference>
<dbReference type="InterPro" id="IPR012337">
    <property type="entry name" value="RNaseH-like_sf"/>
</dbReference>